<evidence type="ECO:0000313" key="1">
    <source>
        <dbReference type="EMBL" id="TFK75301.1"/>
    </source>
</evidence>
<evidence type="ECO:0000313" key="2">
    <source>
        <dbReference type="Proteomes" id="UP000308600"/>
    </source>
</evidence>
<dbReference type="EMBL" id="ML208263">
    <property type="protein sequence ID" value="TFK75301.1"/>
    <property type="molecule type" value="Genomic_DNA"/>
</dbReference>
<sequence length="298" mass="32909">MAGSLLDHLISSLWYANATRYLNAAGLTALLYDHALTFPSEVSLIWCGPRSLQKYIFLLNRYMVPSILLVVAIEMTGFGTRALSNQSCQYIITTAALGSTISLATANLLVLLRVASLWEKDPVATKLLGVGFVLSTLSTFSSMVVALSRVYTSIQYFSVASMCVLIQTTDVLIVAWSCPLVFEVVVLLSTFWNAVSKPRDAQLPLARALHRDGMLVFLSLATLRVVNLALAATRRIDLVLLLVFFVWSMITLILNRSLLRMRKAEIMDALPETKSEQPPIESKSAKRLRRTLQSGHVG</sequence>
<reference evidence="1 2" key="1">
    <citation type="journal article" date="2019" name="Nat. Ecol. Evol.">
        <title>Megaphylogeny resolves global patterns of mushroom evolution.</title>
        <authorList>
            <person name="Varga T."/>
            <person name="Krizsan K."/>
            <person name="Foldi C."/>
            <person name="Dima B."/>
            <person name="Sanchez-Garcia M."/>
            <person name="Sanchez-Ramirez S."/>
            <person name="Szollosi G.J."/>
            <person name="Szarkandi J.G."/>
            <person name="Papp V."/>
            <person name="Albert L."/>
            <person name="Andreopoulos W."/>
            <person name="Angelini C."/>
            <person name="Antonin V."/>
            <person name="Barry K.W."/>
            <person name="Bougher N.L."/>
            <person name="Buchanan P."/>
            <person name="Buyck B."/>
            <person name="Bense V."/>
            <person name="Catcheside P."/>
            <person name="Chovatia M."/>
            <person name="Cooper J."/>
            <person name="Damon W."/>
            <person name="Desjardin D."/>
            <person name="Finy P."/>
            <person name="Geml J."/>
            <person name="Haridas S."/>
            <person name="Hughes K."/>
            <person name="Justo A."/>
            <person name="Karasinski D."/>
            <person name="Kautmanova I."/>
            <person name="Kiss B."/>
            <person name="Kocsube S."/>
            <person name="Kotiranta H."/>
            <person name="LaButti K.M."/>
            <person name="Lechner B.E."/>
            <person name="Liimatainen K."/>
            <person name="Lipzen A."/>
            <person name="Lukacs Z."/>
            <person name="Mihaltcheva S."/>
            <person name="Morgado L.N."/>
            <person name="Niskanen T."/>
            <person name="Noordeloos M.E."/>
            <person name="Ohm R.A."/>
            <person name="Ortiz-Santana B."/>
            <person name="Ovrebo C."/>
            <person name="Racz N."/>
            <person name="Riley R."/>
            <person name="Savchenko A."/>
            <person name="Shiryaev A."/>
            <person name="Soop K."/>
            <person name="Spirin V."/>
            <person name="Szebenyi C."/>
            <person name="Tomsovsky M."/>
            <person name="Tulloss R.E."/>
            <person name="Uehling J."/>
            <person name="Grigoriev I.V."/>
            <person name="Vagvolgyi C."/>
            <person name="Papp T."/>
            <person name="Martin F.M."/>
            <person name="Miettinen O."/>
            <person name="Hibbett D.S."/>
            <person name="Nagy L.G."/>
        </authorList>
    </citation>
    <scope>NUCLEOTIDE SEQUENCE [LARGE SCALE GENOMIC DNA]</scope>
    <source>
        <strain evidence="1 2">NL-1719</strain>
    </source>
</reference>
<proteinExistence type="predicted"/>
<dbReference type="Proteomes" id="UP000308600">
    <property type="component" value="Unassembled WGS sequence"/>
</dbReference>
<name>A0ACD3BCB5_9AGAR</name>
<accession>A0ACD3BCB5</accession>
<gene>
    <name evidence="1" type="ORF">BDN72DRAFT_832163</name>
</gene>
<protein>
    <submittedName>
        <fullName evidence="1">Uncharacterized protein</fullName>
    </submittedName>
</protein>
<organism evidence="1 2">
    <name type="scientific">Pluteus cervinus</name>
    <dbReference type="NCBI Taxonomy" id="181527"/>
    <lineage>
        <taxon>Eukaryota</taxon>
        <taxon>Fungi</taxon>
        <taxon>Dikarya</taxon>
        <taxon>Basidiomycota</taxon>
        <taxon>Agaricomycotina</taxon>
        <taxon>Agaricomycetes</taxon>
        <taxon>Agaricomycetidae</taxon>
        <taxon>Agaricales</taxon>
        <taxon>Pluteineae</taxon>
        <taxon>Pluteaceae</taxon>
        <taxon>Pluteus</taxon>
    </lineage>
</organism>
<keyword evidence="2" id="KW-1185">Reference proteome</keyword>